<evidence type="ECO:0000256" key="4">
    <source>
        <dbReference type="ARBA" id="ARBA00022989"/>
    </source>
</evidence>
<feature type="compositionally biased region" description="Low complexity" evidence="6">
    <location>
        <begin position="23"/>
        <end position="34"/>
    </location>
</feature>
<evidence type="ECO:0000256" key="2">
    <source>
        <dbReference type="ARBA" id="ARBA00007049"/>
    </source>
</evidence>
<dbReference type="EMBL" id="JBBPDW010000002">
    <property type="protein sequence ID" value="KAK7555894.1"/>
    <property type="molecule type" value="Genomic_DNA"/>
</dbReference>
<comment type="subcellular location">
    <subcellularLocation>
        <location evidence="1">Endomembrane system</location>
        <topology evidence="1">Multi-pass membrane protein</topology>
    </subcellularLocation>
</comment>
<keyword evidence="9" id="KW-1185">Reference proteome</keyword>
<dbReference type="Pfam" id="PF01988">
    <property type="entry name" value="VIT1"/>
    <property type="match status" value="1"/>
</dbReference>
<feature type="transmembrane region" description="Helical" evidence="7">
    <location>
        <begin position="111"/>
        <end position="132"/>
    </location>
</feature>
<feature type="transmembrane region" description="Helical" evidence="7">
    <location>
        <begin position="241"/>
        <end position="260"/>
    </location>
</feature>
<evidence type="ECO:0000256" key="3">
    <source>
        <dbReference type="ARBA" id="ARBA00022692"/>
    </source>
</evidence>
<comment type="caution">
    <text evidence="8">The sequence shown here is derived from an EMBL/GenBank/DDBJ whole genome shotgun (WGS) entry which is preliminary data.</text>
</comment>
<evidence type="ECO:0000313" key="8">
    <source>
        <dbReference type="EMBL" id="KAK7555894.1"/>
    </source>
</evidence>
<protein>
    <submittedName>
        <fullName evidence="8">VIT family-domain-containing protein</fullName>
    </submittedName>
</protein>
<dbReference type="Proteomes" id="UP001365128">
    <property type="component" value="Unassembled WGS sequence"/>
</dbReference>
<accession>A0ABR1MRB4</accession>
<keyword evidence="5 7" id="KW-0472">Membrane</keyword>
<evidence type="ECO:0000256" key="1">
    <source>
        <dbReference type="ARBA" id="ARBA00004127"/>
    </source>
</evidence>
<gene>
    <name evidence="8" type="ORF">IWX46DRAFT_624034</name>
</gene>
<name>A0ABR1MRB4_9PEZI</name>
<proteinExistence type="inferred from homology"/>
<dbReference type="InterPro" id="IPR008217">
    <property type="entry name" value="Ccc1_fam"/>
</dbReference>
<feature type="transmembrane region" description="Helical" evidence="7">
    <location>
        <begin position="84"/>
        <end position="105"/>
    </location>
</feature>
<evidence type="ECO:0000256" key="7">
    <source>
        <dbReference type="SAM" id="Phobius"/>
    </source>
</evidence>
<evidence type="ECO:0000256" key="5">
    <source>
        <dbReference type="ARBA" id="ARBA00023136"/>
    </source>
</evidence>
<keyword evidence="4 7" id="KW-1133">Transmembrane helix</keyword>
<reference evidence="8 9" key="1">
    <citation type="submission" date="2024-04" db="EMBL/GenBank/DDBJ databases">
        <title>Phyllosticta paracitricarpa is synonymous to the EU quarantine fungus P. citricarpa based on phylogenomic analyses.</title>
        <authorList>
            <consortium name="Lawrence Berkeley National Laboratory"/>
            <person name="Van Ingen-Buijs V.A."/>
            <person name="Van Westerhoven A.C."/>
            <person name="Haridas S."/>
            <person name="Skiadas P."/>
            <person name="Martin F."/>
            <person name="Groenewald J.Z."/>
            <person name="Crous P.W."/>
            <person name="Seidl M.F."/>
        </authorList>
    </citation>
    <scope>NUCLEOTIDE SEQUENCE [LARGE SCALE GENOMIC DNA]</scope>
    <source>
        <strain evidence="8 9">CBS 122670</strain>
    </source>
</reference>
<feature type="transmembrane region" description="Helical" evidence="7">
    <location>
        <begin position="281"/>
        <end position="302"/>
    </location>
</feature>
<keyword evidence="3 7" id="KW-0812">Transmembrane</keyword>
<feature type="region of interest" description="Disordered" evidence="6">
    <location>
        <begin position="19"/>
        <end position="46"/>
    </location>
</feature>
<sequence length="311" mass="33241">MASFLKNKLFRTSSDISAPSYMPVEVDSPVSSPPAYHQFYEDSTTSPYVEPQDLEKQLEPLSQNGEEDADQSRFRVDVRVMSDVIIGLSDGLTVPFALTAGLSALGKTDVVIYGGLAELTAGAISMGLGGYLGAKSESESYRATKAQVQAEVAQSPQEVNGKLSTILSSFDLPEPLTDPIVAHLSTSPKLVDFLMQFEHSLPEPPANRAFTCAITIALGYFIGGFIPLIPYFFVPEHAVRLGLYWSVGIMAFALFVFGYGKTAVVQGWSGWKNKWSATKGGIEMVIVGSSAALAAMGLVYAFGKDSGGHGS</sequence>
<organism evidence="8 9">
    <name type="scientific">Phyllosticta citricarpa</name>
    <dbReference type="NCBI Taxonomy" id="55181"/>
    <lineage>
        <taxon>Eukaryota</taxon>
        <taxon>Fungi</taxon>
        <taxon>Dikarya</taxon>
        <taxon>Ascomycota</taxon>
        <taxon>Pezizomycotina</taxon>
        <taxon>Dothideomycetes</taxon>
        <taxon>Dothideomycetes incertae sedis</taxon>
        <taxon>Botryosphaeriales</taxon>
        <taxon>Phyllostictaceae</taxon>
        <taxon>Phyllosticta</taxon>
    </lineage>
</organism>
<feature type="transmembrane region" description="Helical" evidence="7">
    <location>
        <begin position="209"/>
        <end position="229"/>
    </location>
</feature>
<comment type="similarity">
    <text evidence="2">Belongs to the CCC1 family.</text>
</comment>
<evidence type="ECO:0000313" key="9">
    <source>
        <dbReference type="Proteomes" id="UP001365128"/>
    </source>
</evidence>
<dbReference type="PANTHER" id="PTHR31851">
    <property type="entry name" value="FE(2+)/MN(2+) TRANSPORTER PCL1"/>
    <property type="match status" value="1"/>
</dbReference>
<evidence type="ECO:0000256" key="6">
    <source>
        <dbReference type="SAM" id="MobiDB-lite"/>
    </source>
</evidence>
<dbReference type="CDD" id="cd02435">
    <property type="entry name" value="CCC1"/>
    <property type="match status" value="1"/>
</dbReference>